<dbReference type="RefSeq" id="WP_086788960.1">
    <property type="nucleotide sequence ID" value="NZ_JAGIOO010000001.1"/>
</dbReference>
<protein>
    <submittedName>
        <fullName evidence="1">Uncharacterized protein</fullName>
    </submittedName>
</protein>
<sequence>MNTPGATDYPALVDLVSSSFKLATDATTALINTFNNGIRNINGNPLIRPFLDLTDLRELLDKLRGYVEKFAKFMQDFQQHHMPIIALIRNGFDWLTAVQAPVSNVAGKVATPADKYLRSWEGATGAAYLTDVLGGQSKALGNLHPKADAISKWLIDLARVNTTFLTQYADKIGELGGTLVAAIVDAGTIVGALEAAGKAGEFAGQLVENAVKVFTETVNYYMTAAASMRDALSVVSNTDGFPDRTWPQAVK</sequence>
<comment type="caution">
    <text evidence="1">The sequence shown here is derived from an EMBL/GenBank/DDBJ whole genome shotgun (WGS) entry which is preliminary data.</text>
</comment>
<evidence type="ECO:0000313" key="2">
    <source>
        <dbReference type="Proteomes" id="UP001519363"/>
    </source>
</evidence>
<dbReference type="EMBL" id="JAGIOO010000001">
    <property type="protein sequence ID" value="MBP2474740.1"/>
    <property type="molecule type" value="Genomic_DNA"/>
</dbReference>
<reference evidence="1 2" key="1">
    <citation type="submission" date="2021-03" db="EMBL/GenBank/DDBJ databases">
        <title>Sequencing the genomes of 1000 actinobacteria strains.</title>
        <authorList>
            <person name="Klenk H.-P."/>
        </authorList>
    </citation>
    <scope>NUCLEOTIDE SEQUENCE [LARGE SCALE GENOMIC DNA]</scope>
    <source>
        <strain evidence="1 2">DSM 44580</strain>
    </source>
</reference>
<proteinExistence type="predicted"/>
<gene>
    <name evidence="1" type="ORF">JOF53_003612</name>
</gene>
<evidence type="ECO:0000313" key="1">
    <source>
        <dbReference type="EMBL" id="MBP2474740.1"/>
    </source>
</evidence>
<keyword evidence="2" id="KW-1185">Reference proteome</keyword>
<organism evidence="1 2">
    <name type="scientific">Crossiella equi</name>
    <dbReference type="NCBI Taxonomy" id="130796"/>
    <lineage>
        <taxon>Bacteria</taxon>
        <taxon>Bacillati</taxon>
        <taxon>Actinomycetota</taxon>
        <taxon>Actinomycetes</taxon>
        <taxon>Pseudonocardiales</taxon>
        <taxon>Pseudonocardiaceae</taxon>
        <taxon>Crossiella</taxon>
    </lineage>
</organism>
<dbReference type="Proteomes" id="UP001519363">
    <property type="component" value="Unassembled WGS sequence"/>
</dbReference>
<name>A0ABS5ADS1_9PSEU</name>
<accession>A0ABS5ADS1</accession>